<dbReference type="Proteomes" id="UP000006069">
    <property type="component" value="Unassembled WGS sequence"/>
</dbReference>
<feature type="domain" description="Major facilitator superfamily (MFS) profile" evidence="7">
    <location>
        <begin position="40"/>
        <end position="431"/>
    </location>
</feature>
<keyword evidence="9" id="KW-1185">Reference proteome</keyword>
<dbReference type="GO" id="GO:0022857">
    <property type="term" value="F:transmembrane transporter activity"/>
    <property type="evidence" value="ECO:0007669"/>
    <property type="project" value="InterPro"/>
</dbReference>
<dbReference type="SUPFAM" id="SSF103473">
    <property type="entry name" value="MFS general substrate transporter"/>
    <property type="match status" value="1"/>
</dbReference>
<dbReference type="RefSeq" id="WP_009138507.1">
    <property type="nucleotide sequence ID" value="NZ_JH815198.1"/>
</dbReference>
<dbReference type="Pfam" id="PF07690">
    <property type="entry name" value="MFS_1"/>
    <property type="match status" value="1"/>
</dbReference>
<dbReference type="eggNOG" id="COG2814">
    <property type="taxonomic scope" value="Bacteria"/>
</dbReference>
<feature type="transmembrane region" description="Helical" evidence="6">
    <location>
        <begin position="79"/>
        <end position="98"/>
    </location>
</feature>
<dbReference type="InterPro" id="IPR020846">
    <property type="entry name" value="MFS_dom"/>
</dbReference>
<reference evidence="8 9" key="1">
    <citation type="submission" date="2012-08" db="EMBL/GenBank/DDBJ databases">
        <title>The Genome Sequence of Slackia piriformis YIT 12062.</title>
        <authorList>
            <consortium name="The Broad Institute Genome Sequencing Platform"/>
            <person name="Earl A."/>
            <person name="Ward D."/>
            <person name="Feldgarden M."/>
            <person name="Gevers D."/>
            <person name="Morotomi M."/>
            <person name="Walker B."/>
            <person name="Young S.K."/>
            <person name="Zeng Q."/>
            <person name="Gargeya S."/>
            <person name="Fitzgerald M."/>
            <person name="Haas B."/>
            <person name="Abouelleil A."/>
            <person name="Alvarado L."/>
            <person name="Arachchi H.M."/>
            <person name="Berlin A.M."/>
            <person name="Chapman S.B."/>
            <person name="Goldberg J."/>
            <person name="Griggs A."/>
            <person name="Gujja S."/>
            <person name="Hansen M."/>
            <person name="Howarth C."/>
            <person name="Imamovic A."/>
            <person name="Larimer J."/>
            <person name="McCowen C."/>
            <person name="Montmayeur A."/>
            <person name="Murphy C."/>
            <person name="Neiman D."/>
            <person name="Pearson M."/>
            <person name="Priest M."/>
            <person name="Roberts A."/>
            <person name="Saif S."/>
            <person name="Shea T."/>
            <person name="Sisk P."/>
            <person name="Sykes S."/>
            <person name="Wortman J."/>
            <person name="Nusbaum C."/>
            <person name="Birren B."/>
        </authorList>
    </citation>
    <scope>NUCLEOTIDE SEQUENCE [LARGE SCALE GENOMIC DNA]</scope>
    <source>
        <strain evidence="8 9">YIT 12062</strain>
    </source>
</reference>
<feature type="transmembrane region" description="Helical" evidence="6">
    <location>
        <begin position="252"/>
        <end position="275"/>
    </location>
</feature>
<evidence type="ECO:0000259" key="7">
    <source>
        <dbReference type="PROSITE" id="PS50850"/>
    </source>
</evidence>
<feature type="region of interest" description="Disordered" evidence="5">
    <location>
        <begin position="1"/>
        <end position="21"/>
    </location>
</feature>
<dbReference type="EMBL" id="ADMD01000001">
    <property type="protein sequence ID" value="EJZ84667.1"/>
    <property type="molecule type" value="Genomic_DNA"/>
</dbReference>
<evidence type="ECO:0000256" key="3">
    <source>
        <dbReference type="ARBA" id="ARBA00022989"/>
    </source>
</evidence>
<feature type="transmembrane region" description="Helical" evidence="6">
    <location>
        <begin position="163"/>
        <end position="183"/>
    </location>
</feature>
<feature type="transmembrane region" description="Helical" evidence="6">
    <location>
        <begin position="130"/>
        <end position="151"/>
    </location>
</feature>
<gene>
    <name evidence="8" type="ORF">HMPREF9451_00271</name>
</gene>
<feature type="transmembrane region" description="Helical" evidence="6">
    <location>
        <begin position="339"/>
        <end position="365"/>
    </location>
</feature>
<accession>K0YM46</accession>
<feature type="transmembrane region" description="Helical" evidence="6">
    <location>
        <begin position="317"/>
        <end position="333"/>
    </location>
</feature>
<dbReference type="AlphaFoldDB" id="K0YM46"/>
<keyword evidence="3 6" id="KW-1133">Transmembrane helix</keyword>
<dbReference type="PATRIC" id="fig|742818.3.peg.302"/>
<dbReference type="PROSITE" id="PS50850">
    <property type="entry name" value="MFS"/>
    <property type="match status" value="1"/>
</dbReference>
<feature type="transmembrane region" description="Helical" evidence="6">
    <location>
        <begin position="405"/>
        <end position="430"/>
    </location>
</feature>
<dbReference type="InterPro" id="IPR011701">
    <property type="entry name" value="MFS"/>
</dbReference>
<feature type="transmembrane region" description="Helical" evidence="6">
    <location>
        <begin position="40"/>
        <end position="59"/>
    </location>
</feature>
<feature type="transmembrane region" description="Helical" evidence="6">
    <location>
        <begin position="195"/>
        <end position="216"/>
    </location>
</feature>
<protein>
    <recommendedName>
        <fullName evidence="7">Major facilitator superfamily (MFS) profile domain-containing protein</fullName>
    </recommendedName>
</protein>
<dbReference type="HOGENOM" id="CLU_001265_59_7_11"/>
<evidence type="ECO:0000313" key="9">
    <source>
        <dbReference type="Proteomes" id="UP000006069"/>
    </source>
</evidence>
<evidence type="ECO:0000256" key="4">
    <source>
        <dbReference type="ARBA" id="ARBA00023136"/>
    </source>
</evidence>
<sequence length="442" mass="46365">MGNLERHAAKPENLPASSPKKAVSAKARSSRAMGAPINRWVVLAAAGTFNALVGAVYVWSIFYSSLSSTYGWAPQATAFAYSLYIVSECCAGFLAGWLQNRMKPGILSLCGGCSFAAGWFFAGFADAIPLLYMTYSIMGGIGSGVIYNVSVSTATAWFPDKRGLANGVCVGTTGLSPIIFAPLGNFLITTMGVSMSFHICGIIFAVGVVVASRFLAAPPKDWTPENWIRGDRSSIQEDGLTTLQMLKKPTAYLMWLLFAVAASAGMMAIGHAAGISEQLAGLDANQAAAQVGILAVANFAGRLAFASLSDRFGRYPIMLFCMTVTAATMAFFLGKADSFVSLTAALCVIGATFGGMMATMPALTADLYGTKHFGQNYAFMFSGYTCASIIGPMLAASVLAHTGSYLPAFPAAGALTCAGLVLVAATAFMAKREKEQKRNAKK</sequence>
<dbReference type="GO" id="GO:0005886">
    <property type="term" value="C:plasma membrane"/>
    <property type="evidence" value="ECO:0007669"/>
    <property type="project" value="UniProtKB-SubCell"/>
</dbReference>
<evidence type="ECO:0000256" key="6">
    <source>
        <dbReference type="SAM" id="Phobius"/>
    </source>
</evidence>
<dbReference type="Gene3D" id="1.20.1250.20">
    <property type="entry name" value="MFS general substrate transporter like domains"/>
    <property type="match status" value="2"/>
</dbReference>
<feature type="compositionally biased region" description="Basic and acidic residues" evidence="5">
    <location>
        <begin position="1"/>
        <end position="10"/>
    </location>
</feature>
<feature type="transmembrane region" description="Helical" evidence="6">
    <location>
        <begin position="105"/>
        <end position="124"/>
    </location>
</feature>
<dbReference type="InterPro" id="IPR050327">
    <property type="entry name" value="Proton-linked_MCT"/>
</dbReference>
<keyword evidence="4 6" id="KW-0472">Membrane</keyword>
<feature type="transmembrane region" description="Helical" evidence="6">
    <location>
        <begin position="377"/>
        <end position="399"/>
    </location>
</feature>
<evidence type="ECO:0000256" key="1">
    <source>
        <dbReference type="ARBA" id="ARBA00004651"/>
    </source>
</evidence>
<evidence type="ECO:0000256" key="2">
    <source>
        <dbReference type="ARBA" id="ARBA00022692"/>
    </source>
</evidence>
<dbReference type="CDD" id="cd17353">
    <property type="entry name" value="MFS_OFA_like"/>
    <property type="match status" value="1"/>
</dbReference>
<proteinExistence type="predicted"/>
<feature type="transmembrane region" description="Helical" evidence="6">
    <location>
        <begin position="287"/>
        <end position="305"/>
    </location>
</feature>
<organism evidence="8 9">
    <name type="scientific">Slackia piriformis YIT 12062</name>
    <dbReference type="NCBI Taxonomy" id="742818"/>
    <lineage>
        <taxon>Bacteria</taxon>
        <taxon>Bacillati</taxon>
        <taxon>Actinomycetota</taxon>
        <taxon>Coriobacteriia</taxon>
        <taxon>Eggerthellales</taxon>
        <taxon>Eggerthellaceae</taxon>
        <taxon>Slackia</taxon>
    </lineage>
</organism>
<comment type="subcellular location">
    <subcellularLocation>
        <location evidence="1">Cell membrane</location>
        <topology evidence="1">Multi-pass membrane protein</topology>
    </subcellularLocation>
</comment>
<dbReference type="InterPro" id="IPR036259">
    <property type="entry name" value="MFS_trans_sf"/>
</dbReference>
<name>K0YM46_9ACTN</name>
<dbReference type="PANTHER" id="PTHR11360">
    <property type="entry name" value="MONOCARBOXYLATE TRANSPORTER"/>
    <property type="match status" value="1"/>
</dbReference>
<dbReference type="InParanoid" id="K0YM46"/>
<keyword evidence="2 6" id="KW-0812">Transmembrane</keyword>
<comment type="caution">
    <text evidence="8">The sequence shown here is derived from an EMBL/GenBank/DDBJ whole genome shotgun (WGS) entry which is preliminary data.</text>
</comment>
<evidence type="ECO:0000313" key="8">
    <source>
        <dbReference type="EMBL" id="EJZ84667.1"/>
    </source>
</evidence>
<evidence type="ECO:0000256" key="5">
    <source>
        <dbReference type="SAM" id="MobiDB-lite"/>
    </source>
</evidence>